<protein>
    <recommendedName>
        <fullName evidence="4">Serine/threonine-protein phosphatase</fullName>
        <ecNumber evidence="4">3.1.3.16</ecNumber>
    </recommendedName>
</protein>
<evidence type="ECO:0000256" key="4">
    <source>
        <dbReference type="RuleBase" id="RU004273"/>
    </source>
</evidence>
<reference evidence="7 8" key="1">
    <citation type="journal article" date="2018" name="Plant J.">
        <title>Genome sequences of Chlorella sorokiniana UTEX 1602 and Micractinium conductrix SAG 241.80: implications to maltose excretion by a green alga.</title>
        <authorList>
            <person name="Arriola M.B."/>
            <person name="Velmurugan N."/>
            <person name="Zhang Y."/>
            <person name="Plunkett M.H."/>
            <person name="Hondzo H."/>
            <person name="Barney B.M."/>
        </authorList>
    </citation>
    <scope>NUCLEOTIDE SEQUENCE [LARGE SCALE GENOMIC DNA]</scope>
    <source>
        <strain evidence="7 8">SAG 241.80</strain>
    </source>
</reference>
<dbReference type="PROSITE" id="PS00125">
    <property type="entry name" value="SER_THR_PHOSPHATASE"/>
    <property type="match status" value="1"/>
</dbReference>
<accession>A0A2P6VEW9</accession>
<dbReference type="EMBL" id="LHPF02000009">
    <property type="protein sequence ID" value="PSC72636.1"/>
    <property type="molecule type" value="Genomic_DNA"/>
</dbReference>
<keyword evidence="4" id="KW-0378">Hydrolase</keyword>
<proteinExistence type="inferred from homology"/>
<comment type="catalytic activity">
    <reaction evidence="4">
        <text>O-phospho-L-threonyl-[protein] + H2O = L-threonyl-[protein] + phosphate</text>
        <dbReference type="Rhea" id="RHEA:47004"/>
        <dbReference type="Rhea" id="RHEA-COMP:11060"/>
        <dbReference type="Rhea" id="RHEA-COMP:11605"/>
        <dbReference type="ChEBI" id="CHEBI:15377"/>
        <dbReference type="ChEBI" id="CHEBI:30013"/>
        <dbReference type="ChEBI" id="CHEBI:43474"/>
        <dbReference type="ChEBI" id="CHEBI:61977"/>
        <dbReference type="EC" id="3.1.3.16"/>
    </reaction>
</comment>
<dbReference type="AlphaFoldDB" id="A0A2P6VEW9"/>
<dbReference type="InterPro" id="IPR051134">
    <property type="entry name" value="PPP_phosphatase"/>
</dbReference>
<dbReference type="GO" id="GO:0046872">
    <property type="term" value="F:metal ion binding"/>
    <property type="evidence" value="ECO:0007669"/>
    <property type="project" value="UniProtKB-KW"/>
</dbReference>
<comment type="similarity">
    <text evidence="4">Belongs to the PPP phosphatase family.</text>
</comment>
<evidence type="ECO:0000256" key="1">
    <source>
        <dbReference type="ARBA" id="ARBA00001936"/>
    </source>
</evidence>
<dbReference type="Gene3D" id="3.60.21.10">
    <property type="match status" value="1"/>
</dbReference>
<sequence>MEASDGPLALPTAAFDASSCLELAAQLTAAAAEAPSALPGRVPAAYALGLLRRVERLLKAEPTVVQVHPPAGAEVVVAGDLHGQFHDLLTIFAQVGYPDAGRLYVFDGDFVDRGCWGLEIVLLLAALKAAAPRGVCLVRGNHESKYCSWVYGFRAEVMVKYGATDAKQGELGAEGGLGRRSGKADSVLRCRPGTLAPSFPAAARAAQMLPLAAVVAGNTLVLHGGLPRAPPRRATRRSLPEDELTLALLADIAAASKGGDDPEPDSREQRLAVDVLWSDPCAQPGVTAGARPGDVGVLFGPDATEAFLRDNGLSLVLRGHEGPDARTLRPDMPSIDGGWSLDHDTPCGRLYTVFSAPDYPQFGQPRYGNLGAVAVLAGPRYDEPRFVQFEAAARPPAQSFMPTEETEADLEAAEECLGGSRFGDMSGKPANGPEQQLAAAVAASRMTRRMAAGRQQRRRQQARQQHR</sequence>
<feature type="compositionally biased region" description="Basic residues" evidence="5">
    <location>
        <begin position="455"/>
        <end position="467"/>
    </location>
</feature>
<dbReference type="InterPro" id="IPR029052">
    <property type="entry name" value="Metallo-depent_PP-like"/>
</dbReference>
<feature type="domain" description="Serine/threonine specific protein phosphatases" evidence="6">
    <location>
        <begin position="138"/>
        <end position="143"/>
    </location>
</feature>
<dbReference type="Pfam" id="PF00149">
    <property type="entry name" value="Metallophos"/>
    <property type="match status" value="1"/>
</dbReference>
<evidence type="ECO:0000259" key="6">
    <source>
        <dbReference type="PROSITE" id="PS00125"/>
    </source>
</evidence>
<evidence type="ECO:0000313" key="7">
    <source>
        <dbReference type="EMBL" id="PSC72636.1"/>
    </source>
</evidence>
<dbReference type="InterPro" id="IPR004843">
    <property type="entry name" value="Calcineurin-like_PHP"/>
</dbReference>
<dbReference type="PANTHER" id="PTHR45668">
    <property type="entry name" value="SERINE/THREONINE-PROTEIN PHOSPHATASE 5-RELATED"/>
    <property type="match status" value="1"/>
</dbReference>
<feature type="region of interest" description="Disordered" evidence="5">
    <location>
        <begin position="441"/>
        <end position="467"/>
    </location>
</feature>
<dbReference type="SMART" id="SM00156">
    <property type="entry name" value="PP2Ac"/>
    <property type="match status" value="1"/>
</dbReference>
<dbReference type="GO" id="GO:0004722">
    <property type="term" value="F:protein serine/threonine phosphatase activity"/>
    <property type="evidence" value="ECO:0007669"/>
    <property type="project" value="UniProtKB-EC"/>
</dbReference>
<evidence type="ECO:0000256" key="2">
    <source>
        <dbReference type="ARBA" id="ARBA00022723"/>
    </source>
</evidence>
<evidence type="ECO:0000256" key="5">
    <source>
        <dbReference type="SAM" id="MobiDB-lite"/>
    </source>
</evidence>
<dbReference type="PANTHER" id="PTHR45668:SF9">
    <property type="entry name" value="SERINE_THREONINE-PROTEIN PHOSPHATASE 7"/>
    <property type="match status" value="1"/>
</dbReference>
<dbReference type="SUPFAM" id="SSF56300">
    <property type="entry name" value="Metallo-dependent phosphatases"/>
    <property type="match status" value="1"/>
</dbReference>
<dbReference type="EC" id="3.1.3.16" evidence="4"/>
<gene>
    <name evidence="7" type="ORF">C2E20_3920</name>
</gene>
<dbReference type="Proteomes" id="UP000239649">
    <property type="component" value="Unassembled WGS sequence"/>
</dbReference>
<comment type="cofactor">
    <cofactor evidence="1">
        <name>Mn(2+)</name>
        <dbReference type="ChEBI" id="CHEBI:29035"/>
    </cofactor>
</comment>
<evidence type="ECO:0000313" key="8">
    <source>
        <dbReference type="Proteomes" id="UP000239649"/>
    </source>
</evidence>
<keyword evidence="3" id="KW-0464">Manganese</keyword>
<dbReference type="InterPro" id="IPR006186">
    <property type="entry name" value="Ser/Thr-sp_prot-phosphatase"/>
</dbReference>
<organism evidence="7 8">
    <name type="scientific">Micractinium conductrix</name>
    <dbReference type="NCBI Taxonomy" id="554055"/>
    <lineage>
        <taxon>Eukaryota</taxon>
        <taxon>Viridiplantae</taxon>
        <taxon>Chlorophyta</taxon>
        <taxon>core chlorophytes</taxon>
        <taxon>Trebouxiophyceae</taxon>
        <taxon>Chlorellales</taxon>
        <taxon>Chlorellaceae</taxon>
        <taxon>Chlorella clade</taxon>
        <taxon>Micractinium</taxon>
    </lineage>
</organism>
<keyword evidence="8" id="KW-1185">Reference proteome</keyword>
<dbReference type="PRINTS" id="PR00114">
    <property type="entry name" value="STPHPHTASE"/>
</dbReference>
<evidence type="ECO:0000256" key="3">
    <source>
        <dbReference type="ARBA" id="ARBA00023211"/>
    </source>
</evidence>
<dbReference type="OrthoDB" id="445564at2759"/>
<name>A0A2P6VEW9_9CHLO</name>
<comment type="caution">
    <text evidence="7">The sequence shown here is derived from an EMBL/GenBank/DDBJ whole genome shotgun (WGS) entry which is preliminary data.</text>
</comment>
<keyword evidence="2" id="KW-0479">Metal-binding</keyword>
<dbReference type="STRING" id="554055.A0A2P6VEW9"/>